<dbReference type="PANTHER" id="PTHR38439:SF2">
    <property type="entry name" value="OUTER MEMBRANE PROTEIN H.8"/>
    <property type="match status" value="1"/>
</dbReference>
<feature type="domain" description="Blue (type 1) copper" evidence="5">
    <location>
        <begin position="47"/>
        <end position="165"/>
    </location>
</feature>
<keyword evidence="7" id="KW-1185">Reference proteome</keyword>
<evidence type="ECO:0000259" key="5">
    <source>
        <dbReference type="Pfam" id="PF00127"/>
    </source>
</evidence>
<dbReference type="SUPFAM" id="SSF49503">
    <property type="entry name" value="Cupredoxins"/>
    <property type="match status" value="1"/>
</dbReference>
<keyword evidence="1" id="KW-0813">Transport</keyword>
<proteinExistence type="predicted"/>
<dbReference type="Gene3D" id="2.60.40.420">
    <property type="entry name" value="Cupredoxins - blue copper proteins"/>
    <property type="match status" value="1"/>
</dbReference>
<keyword evidence="3" id="KW-0249">Electron transport</keyword>
<dbReference type="InterPro" id="IPR050845">
    <property type="entry name" value="Cu-binding_ET"/>
</dbReference>
<dbReference type="EMBL" id="SIJK02000042">
    <property type="protein sequence ID" value="MBP1467768.1"/>
    <property type="molecule type" value="Genomic_DNA"/>
</dbReference>
<protein>
    <submittedName>
        <fullName evidence="6">Auracyanin</fullName>
    </submittedName>
</protein>
<gene>
    <name evidence="6" type="ORF">EYB53_018780</name>
</gene>
<name>A0ABS4DEA0_9CHLR</name>
<dbReference type="PROSITE" id="PS00196">
    <property type="entry name" value="COPPER_BLUE"/>
    <property type="match status" value="1"/>
</dbReference>
<reference evidence="6 7" key="1">
    <citation type="submission" date="2021-03" db="EMBL/GenBank/DDBJ databases">
        <authorList>
            <person name="Grouzdev D.S."/>
        </authorList>
    </citation>
    <scope>NUCLEOTIDE SEQUENCE [LARGE SCALE GENOMIC DNA]</scope>
    <source>
        <strain evidence="6 7">M50-1</strain>
    </source>
</reference>
<evidence type="ECO:0000256" key="1">
    <source>
        <dbReference type="ARBA" id="ARBA00022448"/>
    </source>
</evidence>
<dbReference type="CDD" id="cd04233">
    <property type="entry name" value="Auracyanin"/>
    <property type="match status" value="1"/>
</dbReference>
<evidence type="ECO:0000256" key="4">
    <source>
        <dbReference type="ARBA" id="ARBA00023008"/>
    </source>
</evidence>
<keyword evidence="4" id="KW-0186">Copper</keyword>
<dbReference type="InterPro" id="IPR028871">
    <property type="entry name" value="BlueCu_1_BS"/>
</dbReference>
<accession>A0ABS4DEA0</accession>
<evidence type="ECO:0000313" key="7">
    <source>
        <dbReference type="Proteomes" id="UP001193081"/>
    </source>
</evidence>
<dbReference type="PROSITE" id="PS51257">
    <property type="entry name" value="PROKAR_LIPOPROTEIN"/>
    <property type="match status" value="1"/>
</dbReference>
<keyword evidence="2" id="KW-0479">Metal-binding</keyword>
<organism evidence="6 7">
    <name type="scientific">Candidatus Chloroploca mongolica</name>
    <dbReference type="NCBI Taxonomy" id="2528176"/>
    <lineage>
        <taxon>Bacteria</taxon>
        <taxon>Bacillati</taxon>
        <taxon>Chloroflexota</taxon>
        <taxon>Chloroflexia</taxon>
        <taxon>Chloroflexales</taxon>
        <taxon>Chloroflexineae</taxon>
        <taxon>Oscillochloridaceae</taxon>
        <taxon>Candidatus Chloroploca</taxon>
    </lineage>
</organism>
<sequence length="165" mass="17017">MKSLVRSLSVVLVLGLALLLAACGGRESSTEGSGGGRTGTAGDGVTIDLASDGEMLAFDKTTLTVEAGQVVTLNFQNTSIAQQHNWVLVDGGEDVSRPIAEAGILAGLQGEYLPADRSKIIAHTGVLNGRESGSVTFTAPSPGTYLYICTVPGHYPIMQGTLIVQ</sequence>
<evidence type="ECO:0000256" key="2">
    <source>
        <dbReference type="ARBA" id="ARBA00022723"/>
    </source>
</evidence>
<comment type="caution">
    <text evidence="6">The sequence shown here is derived from an EMBL/GenBank/DDBJ whole genome shotgun (WGS) entry which is preliminary data.</text>
</comment>
<dbReference type="PANTHER" id="PTHR38439">
    <property type="entry name" value="AURACYANIN-B"/>
    <property type="match status" value="1"/>
</dbReference>
<evidence type="ECO:0000256" key="3">
    <source>
        <dbReference type="ARBA" id="ARBA00022982"/>
    </source>
</evidence>
<dbReference type="InterPro" id="IPR000923">
    <property type="entry name" value="BlueCu_1"/>
</dbReference>
<dbReference type="RefSeq" id="WP_135479933.1">
    <property type="nucleotide sequence ID" value="NZ_SIJK02000042.1"/>
</dbReference>
<dbReference type="Pfam" id="PF00127">
    <property type="entry name" value="Copper-bind"/>
    <property type="match status" value="1"/>
</dbReference>
<evidence type="ECO:0000313" key="6">
    <source>
        <dbReference type="EMBL" id="MBP1467768.1"/>
    </source>
</evidence>
<dbReference type="Proteomes" id="UP001193081">
    <property type="component" value="Unassembled WGS sequence"/>
</dbReference>
<dbReference type="InterPro" id="IPR008972">
    <property type="entry name" value="Cupredoxin"/>
</dbReference>